<gene>
    <name evidence="1" type="ORF">BLCOC_41210</name>
</gene>
<proteinExistence type="predicted"/>
<accession>A0ABZ0UKG6</accession>
<sequence>MLLIRRCWGRGYDVLGKVDEDVKADGEKGRVGNVGAKRSAVRELTCSQSLNSSALASSLSVWGRWISRTLH</sequence>
<name>A0ABZ0UKG6_9FIRM</name>
<protein>
    <submittedName>
        <fullName evidence="1">Uncharacterized protein</fullName>
    </submittedName>
</protein>
<keyword evidence="2" id="KW-1185">Reference proteome</keyword>
<dbReference type="Proteomes" id="UP001325248">
    <property type="component" value="Chromosome"/>
</dbReference>
<organism evidence="1 2">
    <name type="scientific">Blautia producta</name>
    <dbReference type="NCBI Taxonomy" id="33035"/>
    <lineage>
        <taxon>Bacteria</taxon>
        <taxon>Bacillati</taxon>
        <taxon>Bacillota</taxon>
        <taxon>Clostridia</taxon>
        <taxon>Lachnospirales</taxon>
        <taxon>Lachnospiraceae</taxon>
        <taxon>Blautia</taxon>
    </lineage>
</organism>
<reference evidence="1" key="1">
    <citation type="submission" date="2023-10" db="EMBL/GenBank/DDBJ databases">
        <title>Genome sequence of Blautia coccoides DSM 935.</title>
        <authorList>
            <person name="Boeer T."/>
            <person name="Bengelsdorf F.R."/>
            <person name="Daniel R."/>
            <person name="Poehlein A."/>
        </authorList>
    </citation>
    <scope>NUCLEOTIDE SEQUENCE [LARGE SCALE GENOMIC DNA]</scope>
    <source>
        <strain evidence="1">DSM 935</strain>
    </source>
</reference>
<dbReference type="EMBL" id="CP136422">
    <property type="protein sequence ID" value="WPX75756.1"/>
    <property type="molecule type" value="Genomic_DNA"/>
</dbReference>
<evidence type="ECO:0000313" key="2">
    <source>
        <dbReference type="Proteomes" id="UP001325248"/>
    </source>
</evidence>
<evidence type="ECO:0000313" key="1">
    <source>
        <dbReference type="EMBL" id="WPX75756.1"/>
    </source>
</evidence>